<feature type="region of interest" description="Disordered" evidence="2">
    <location>
        <begin position="532"/>
        <end position="595"/>
    </location>
</feature>
<accession>A0A1G7VSL6</accession>
<feature type="transmembrane region" description="Helical" evidence="3">
    <location>
        <begin position="97"/>
        <end position="118"/>
    </location>
</feature>
<dbReference type="InterPro" id="IPR004474">
    <property type="entry name" value="LytR_CpsA_psr"/>
</dbReference>
<feature type="region of interest" description="Disordered" evidence="2">
    <location>
        <begin position="1"/>
        <end position="92"/>
    </location>
</feature>
<feature type="domain" description="Cell envelope-related transcriptional attenuator" evidence="4">
    <location>
        <begin position="266"/>
        <end position="451"/>
    </location>
</feature>
<feature type="transmembrane region" description="Helical" evidence="3">
    <location>
        <begin position="196"/>
        <end position="217"/>
    </location>
</feature>
<feature type="transmembrane region" description="Helical" evidence="3">
    <location>
        <begin position="124"/>
        <end position="145"/>
    </location>
</feature>
<dbReference type="Gene3D" id="3.40.630.190">
    <property type="entry name" value="LCP protein"/>
    <property type="match status" value="1"/>
</dbReference>
<evidence type="ECO:0000259" key="4">
    <source>
        <dbReference type="Pfam" id="PF03816"/>
    </source>
</evidence>
<dbReference type="InterPro" id="IPR050922">
    <property type="entry name" value="LytR/CpsA/Psr_CW_biosynth"/>
</dbReference>
<keyword evidence="3" id="KW-0472">Membrane</keyword>
<feature type="compositionally biased region" description="Basic and acidic residues" evidence="2">
    <location>
        <begin position="59"/>
        <end position="75"/>
    </location>
</feature>
<dbReference type="Pfam" id="PF03816">
    <property type="entry name" value="LytR_cpsA_psr"/>
    <property type="match status" value="1"/>
</dbReference>
<protein>
    <submittedName>
        <fullName evidence="5">Transcriptional attenuator, LytR family</fullName>
    </submittedName>
</protein>
<evidence type="ECO:0000313" key="6">
    <source>
        <dbReference type="Proteomes" id="UP000198967"/>
    </source>
</evidence>
<dbReference type="AlphaFoldDB" id="A0A1G7VSL6"/>
<keyword evidence="3" id="KW-0812">Transmembrane</keyword>
<comment type="similarity">
    <text evidence="1">Belongs to the LytR/CpsA/Psr (LCP) family.</text>
</comment>
<proteinExistence type="inferred from homology"/>
<evidence type="ECO:0000256" key="1">
    <source>
        <dbReference type="ARBA" id="ARBA00006068"/>
    </source>
</evidence>
<feature type="transmembrane region" description="Helical" evidence="3">
    <location>
        <begin position="157"/>
        <end position="176"/>
    </location>
</feature>
<gene>
    <name evidence="5" type="ORF">SAMN05216377_113153</name>
</gene>
<feature type="compositionally biased region" description="Low complexity" evidence="2">
    <location>
        <begin position="76"/>
        <end position="85"/>
    </location>
</feature>
<keyword evidence="6" id="KW-1185">Reference proteome</keyword>
<dbReference type="PANTHER" id="PTHR33392:SF6">
    <property type="entry name" value="POLYISOPRENYL-TEICHOIC ACID--PEPTIDOGLYCAN TEICHOIC ACID TRANSFERASE TAGU"/>
    <property type="match status" value="1"/>
</dbReference>
<feature type="compositionally biased region" description="Basic and acidic residues" evidence="2">
    <location>
        <begin position="35"/>
        <end position="44"/>
    </location>
</feature>
<dbReference type="STRING" id="366584.SAMN05216377_113153"/>
<evidence type="ECO:0000256" key="2">
    <source>
        <dbReference type="SAM" id="MobiDB-lite"/>
    </source>
</evidence>
<organism evidence="5 6">
    <name type="scientific">Pseudonocardia oroxyli</name>
    <dbReference type="NCBI Taxonomy" id="366584"/>
    <lineage>
        <taxon>Bacteria</taxon>
        <taxon>Bacillati</taxon>
        <taxon>Actinomycetota</taxon>
        <taxon>Actinomycetes</taxon>
        <taxon>Pseudonocardiales</taxon>
        <taxon>Pseudonocardiaceae</taxon>
        <taxon>Pseudonocardia</taxon>
    </lineage>
</organism>
<keyword evidence="3" id="KW-1133">Transmembrane helix</keyword>
<evidence type="ECO:0000313" key="5">
    <source>
        <dbReference type="EMBL" id="SDG62419.1"/>
    </source>
</evidence>
<dbReference type="NCBIfam" id="TIGR00350">
    <property type="entry name" value="lytR_cpsA_psr"/>
    <property type="match status" value="1"/>
</dbReference>
<reference evidence="5 6" key="1">
    <citation type="submission" date="2016-10" db="EMBL/GenBank/DDBJ databases">
        <authorList>
            <person name="de Groot N.N."/>
        </authorList>
    </citation>
    <scope>NUCLEOTIDE SEQUENCE [LARGE SCALE GENOMIC DNA]</scope>
    <source>
        <strain evidence="5 6">CGMCC 4.3143</strain>
    </source>
</reference>
<feature type="compositionally biased region" description="Low complexity" evidence="2">
    <location>
        <begin position="579"/>
        <end position="595"/>
    </location>
</feature>
<evidence type="ECO:0000256" key="3">
    <source>
        <dbReference type="SAM" id="Phobius"/>
    </source>
</evidence>
<sequence>MGRSGRGAPPGVPPQNRRAPVGAGSASDAPTALTDRADRADWGGRSRTGTGTGTGTEARATDRATDRVARRRAEATAETAAASPAAKRRDRTARRTLGAALATTAASTLVPGSGHLLLRRTRTGAVILGLFLLLVAAALVVAFTLRRTTLVESVLSTSVLAAAALAALAIGLAWVAVVARTYALARPRNMGLGKKILGTGTAAVLCMAVAVPFGYAADLANSSRSLLNELFDGGPGGTDATVALGKDRLNVLLLGSDAGPDRTGTRTDTMMLASIDTTTGRTTLFGLPRNIQRAEFTPGTPMAKEFPNGFHDPSDPLSGNYLLNAVYAYAHEHPALAPKGPTDDIGLNLLQDSISYMTGLPIDYYLEVNMAGFSSLVDAMGGVTVNVGPTPIPINGVTADGRHVKPDGYIQPGVQNLDGEEALWFARSRRDSTDYDRMSRQRCLINSVLEQKSPADLIANFQSVATATKENVDTNIPQQVLPALAALAGEGFSLQSIAFDPSLPDPSEPDGKFNTGRPDVEYMRRVVQEALDPPAPAPTSAAAPSAPTTSPRAESTATSGSDETAEGRAAPSDLAQSCAATAAGATDQGPDTGGN</sequence>
<feature type="compositionally biased region" description="Low complexity" evidence="2">
    <location>
        <begin position="538"/>
        <end position="559"/>
    </location>
</feature>
<dbReference type="EMBL" id="FNBE01000013">
    <property type="protein sequence ID" value="SDG62419.1"/>
    <property type="molecule type" value="Genomic_DNA"/>
</dbReference>
<dbReference type="PANTHER" id="PTHR33392">
    <property type="entry name" value="POLYISOPRENYL-TEICHOIC ACID--PEPTIDOGLYCAN TEICHOIC ACID TRANSFERASE TAGU"/>
    <property type="match status" value="1"/>
</dbReference>
<feature type="region of interest" description="Disordered" evidence="2">
    <location>
        <begin position="498"/>
        <end position="517"/>
    </location>
</feature>
<dbReference type="Proteomes" id="UP000198967">
    <property type="component" value="Unassembled WGS sequence"/>
</dbReference>
<name>A0A1G7VSL6_PSEOR</name>